<dbReference type="eggNOG" id="ENOG5033CCI">
    <property type="taxonomic scope" value="Bacteria"/>
</dbReference>
<organism evidence="1 2">
    <name type="scientific">Companilactobacillus nodensis DSM 19682 = JCM 14932 = NBRC 107160</name>
    <dbReference type="NCBI Taxonomy" id="1423775"/>
    <lineage>
        <taxon>Bacteria</taxon>
        <taxon>Bacillati</taxon>
        <taxon>Bacillota</taxon>
        <taxon>Bacilli</taxon>
        <taxon>Lactobacillales</taxon>
        <taxon>Lactobacillaceae</taxon>
        <taxon>Companilactobacillus</taxon>
    </lineage>
</organism>
<gene>
    <name evidence="1" type="ORF">FD03_GL002616</name>
</gene>
<dbReference type="EMBL" id="AZDZ01000006">
    <property type="protein sequence ID" value="KRK80226.1"/>
    <property type="molecule type" value="Genomic_DNA"/>
</dbReference>
<dbReference type="OrthoDB" id="1701539at2"/>
<comment type="caution">
    <text evidence="1">The sequence shown here is derived from an EMBL/GenBank/DDBJ whole genome shotgun (WGS) entry which is preliminary data.</text>
</comment>
<sequence>MKKDILQSIYDDTFKLCYGLTKETYNSLPEVAPYPFIYVGEQFDQPKRTKDPYITAGSSQLTVHIYGLKKKRRLMTDLMRKVRLSLPQTDNNIHQFENVNTVIQEENSNKTESLVHGILTVDFSYLQDERGN</sequence>
<protein>
    <submittedName>
        <fullName evidence="1">Uncharacterized protein</fullName>
    </submittedName>
</protein>
<dbReference type="InterPro" id="IPR053745">
    <property type="entry name" value="Viral_Tail_Comp_sf"/>
</dbReference>
<evidence type="ECO:0000313" key="1">
    <source>
        <dbReference type="EMBL" id="KRK80226.1"/>
    </source>
</evidence>
<accession>A0A0R1KJG2</accession>
<evidence type="ECO:0000313" key="2">
    <source>
        <dbReference type="Proteomes" id="UP000051248"/>
    </source>
</evidence>
<dbReference type="STRING" id="1423775.FD03_GL002616"/>
<dbReference type="PATRIC" id="fig|1423775.4.peg.2664"/>
<dbReference type="RefSeq" id="WP_025025155.1">
    <property type="nucleotide sequence ID" value="NZ_AZDZ01000006.1"/>
</dbReference>
<dbReference type="Gene3D" id="3.30.2000.30">
    <property type="match status" value="1"/>
</dbReference>
<dbReference type="AlphaFoldDB" id="A0A0R1KJG2"/>
<dbReference type="Proteomes" id="UP000051248">
    <property type="component" value="Unassembled WGS sequence"/>
</dbReference>
<name>A0A0R1KJG2_9LACO</name>
<proteinExistence type="predicted"/>
<keyword evidence="2" id="KW-1185">Reference proteome</keyword>
<reference evidence="1 2" key="1">
    <citation type="journal article" date="2015" name="Genome Announc.">
        <title>Expanding the biotechnology potential of lactobacilli through comparative genomics of 213 strains and associated genera.</title>
        <authorList>
            <person name="Sun Z."/>
            <person name="Harris H.M."/>
            <person name="McCann A."/>
            <person name="Guo C."/>
            <person name="Argimon S."/>
            <person name="Zhang W."/>
            <person name="Yang X."/>
            <person name="Jeffery I.B."/>
            <person name="Cooney J.C."/>
            <person name="Kagawa T.F."/>
            <person name="Liu W."/>
            <person name="Song Y."/>
            <person name="Salvetti E."/>
            <person name="Wrobel A."/>
            <person name="Rasinkangas P."/>
            <person name="Parkhill J."/>
            <person name="Rea M.C."/>
            <person name="O'Sullivan O."/>
            <person name="Ritari J."/>
            <person name="Douillard F.P."/>
            <person name="Paul Ross R."/>
            <person name="Yang R."/>
            <person name="Briner A.E."/>
            <person name="Felis G.E."/>
            <person name="de Vos W.M."/>
            <person name="Barrangou R."/>
            <person name="Klaenhammer T.R."/>
            <person name="Caufield P.W."/>
            <person name="Cui Y."/>
            <person name="Zhang H."/>
            <person name="O'Toole P.W."/>
        </authorList>
    </citation>
    <scope>NUCLEOTIDE SEQUENCE [LARGE SCALE GENOMIC DNA]</scope>
    <source>
        <strain evidence="1 2">DSM 19682</strain>
    </source>
</reference>